<evidence type="ECO:0000313" key="4">
    <source>
        <dbReference type="Proteomes" id="UP000054350"/>
    </source>
</evidence>
<feature type="transmembrane region" description="Helical" evidence="2">
    <location>
        <begin position="144"/>
        <end position="162"/>
    </location>
</feature>
<feature type="transmembrane region" description="Helical" evidence="2">
    <location>
        <begin position="509"/>
        <end position="525"/>
    </location>
</feature>
<feature type="transmembrane region" description="Helical" evidence="2">
    <location>
        <begin position="214"/>
        <end position="235"/>
    </location>
</feature>
<accession>A0A0L0T958</accession>
<feature type="transmembrane region" description="Helical" evidence="2">
    <location>
        <begin position="63"/>
        <end position="88"/>
    </location>
</feature>
<feature type="transmembrane region" description="Helical" evidence="2">
    <location>
        <begin position="476"/>
        <end position="497"/>
    </location>
</feature>
<keyword evidence="2" id="KW-1133">Transmembrane helix</keyword>
<name>A0A0L0T958_ALLM3</name>
<dbReference type="OrthoDB" id="5581971at2759"/>
<evidence type="ECO:0000313" key="3">
    <source>
        <dbReference type="EMBL" id="KNE71343.1"/>
    </source>
</evidence>
<evidence type="ECO:0000256" key="1">
    <source>
        <dbReference type="SAM" id="MobiDB-lite"/>
    </source>
</evidence>
<reference evidence="3 4" key="1">
    <citation type="submission" date="2009-11" db="EMBL/GenBank/DDBJ databases">
        <title>Annotation of Allomyces macrogynus ATCC 38327.</title>
        <authorList>
            <consortium name="The Broad Institute Genome Sequencing Platform"/>
            <person name="Russ C."/>
            <person name="Cuomo C."/>
            <person name="Burger G."/>
            <person name="Gray M.W."/>
            <person name="Holland P.W.H."/>
            <person name="King N."/>
            <person name="Lang F.B.F."/>
            <person name="Roger A.J."/>
            <person name="Ruiz-Trillo I."/>
            <person name="Young S.K."/>
            <person name="Zeng Q."/>
            <person name="Gargeya S."/>
            <person name="Fitzgerald M."/>
            <person name="Haas B."/>
            <person name="Abouelleil A."/>
            <person name="Alvarado L."/>
            <person name="Arachchi H.M."/>
            <person name="Berlin A."/>
            <person name="Chapman S.B."/>
            <person name="Gearin G."/>
            <person name="Goldberg J."/>
            <person name="Griggs A."/>
            <person name="Gujja S."/>
            <person name="Hansen M."/>
            <person name="Heiman D."/>
            <person name="Howarth C."/>
            <person name="Larimer J."/>
            <person name="Lui A."/>
            <person name="MacDonald P.J.P."/>
            <person name="McCowen C."/>
            <person name="Montmayeur A."/>
            <person name="Murphy C."/>
            <person name="Neiman D."/>
            <person name="Pearson M."/>
            <person name="Priest M."/>
            <person name="Roberts A."/>
            <person name="Saif S."/>
            <person name="Shea T."/>
            <person name="Sisk P."/>
            <person name="Stolte C."/>
            <person name="Sykes S."/>
            <person name="Wortman J."/>
            <person name="Nusbaum C."/>
            <person name="Birren B."/>
        </authorList>
    </citation>
    <scope>NUCLEOTIDE SEQUENCE [LARGE SCALE GENOMIC DNA]</scope>
    <source>
        <strain evidence="3 4">ATCC 38327</strain>
    </source>
</reference>
<feature type="transmembrane region" description="Helical" evidence="2">
    <location>
        <begin position="108"/>
        <end position="132"/>
    </location>
</feature>
<feature type="region of interest" description="Disordered" evidence="1">
    <location>
        <begin position="648"/>
        <end position="672"/>
    </location>
</feature>
<dbReference type="EMBL" id="GG745371">
    <property type="protein sequence ID" value="KNE71343.1"/>
    <property type="molecule type" value="Genomic_DNA"/>
</dbReference>
<evidence type="ECO:0000256" key="2">
    <source>
        <dbReference type="SAM" id="Phobius"/>
    </source>
</evidence>
<gene>
    <name evidence="3" type="ORF">AMAG_15578</name>
</gene>
<sequence length="698" mass="73878">MPAANDDRDTLAAVVARFQLARDMQTFAPAILIITIALTLATLPLILPPLVHHTRHGTMRMRLFLLLFVALLLVADTINNVIVVATMISPGSTTASLPDYPLYYFVRTLTFVPVAGPLMLAVLFRTVGLLLVTNPRLRRNLLRTAAIMSTGIGMVTFTAMMLELHAVLHLERILDGRAPPNALSETLGIVPMPHKDDDVTHLVLHEALWTMFQIPWWGVVVCVPYPLIVSAASLWSIRAAFPKELDFAPARTPPEAVAATTTRAPAGAVHGELPPSYELASSPAHPSLDRMSAKATPPTGDLVIPAWASHGLPTPRTPTPSSDRPTPLTVTIPPLGRATRFSPTTAAPPSPVTEAALIAHRRPRIVPPSPTAYVGGDWMTPPNSPVPLLHHARRDSVALGTSPVRHSLGGIGGAGGLPTPCTLPPPSARLSTASAATWDFHVRSKPAAAPPPPSHSAATKAARDARNALRAPLQRTFTIMTVLVVLMWITFYAVFLVPAHVMHPRLRSMLGSLVAAVYLLLEATFERMFRYTCARHQHAVEVQRGSGVVGGGGGGMSSAARVRAALARFRGVFGASTTAAAKEGCEMGAGSSGACSCGHPVHFGDTMPGSAAAARVAAAEDHDASSSPARVVGMARWAAADHDASWQAPASLAPSSSWGTPLPEGASVPASAGPTFADVWRVEAGQWKDKMATIQYEE</sequence>
<proteinExistence type="predicted"/>
<dbReference type="Proteomes" id="UP000054350">
    <property type="component" value="Unassembled WGS sequence"/>
</dbReference>
<dbReference type="VEuPathDB" id="FungiDB:AMAG_15578"/>
<keyword evidence="2" id="KW-0812">Transmembrane</keyword>
<feature type="transmembrane region" description="Helical" evidence="2">
    <location>
        <begin position="27"/>
        <end position="51"/>
    </location>
</feature>
<keyword evidence="4" id="KW-1185">Reference proteome</keyword>
<keyword evidence="2" id="KW-0472">Membrane</keyword>
<reference evidence="4" key="2">
    <citation type="submission" date="2009-11" db="EMBL/GenBank/DDBJ databases">
        <title>The Genome Sequence of Allomyces macrogynus strain ATCC 38327.</title>
        <authorList>
            <consortium name="The Broad Institute Genome Sequencing Platform"/>
            <person name="Russ C."/>
            <person name="Cuomo C."/>
            <person name="Shea T."/>
            <person name="Young S.K."/>
            <person name="Zeng Q."/>
            <person name="Koehrsen M."/>
            <person name="Haas B."/>
            <person name="Borodovsky M."/>
            <person name="Guigo R."/>
            <person name="Alvarado L."/>
            <person name="Berlin A."/>
            <person name="Borenstein D."/>
            <person name="Chen Z."/>
            <person name="Engels R."/>
            <person name="Freedman E."/>
            <person name="Gellesch M."/>
            <person name="Goldberg J."/>
            <person name="Griggs A."/>
            <person name="Gujja S."/>
            <person name="Heiman D."/>
            <person name="Hepburn T."/>
            <person name="Howarth C."/>
            <person name="Jen D."/>
            <person name="Larson L."/>
            <person name="Lewis B."/>
            <person name="Mehta T."/>
            <person name="Park D."/>
            <person name="Pearson M."/>
            <person name="Roberts A."/>
            <person name="Saif S."/>
            <person name="Shenoy N."/>
            <person name="Sisk P."/>
            <person name="Stolte C."/>
            <person name="Sykes S."/>
            <person name="Walk T."/>
            <person name="White J."/>
            <person name="Yandava C."/>
            <person name="Burger G."/>
            <person name="Gray M.W."/>
            <person name="Holland P.W.H."/>
            <person name="King N."/>
            <person name="Lang F.B.F."/>
            <person name="Roger A.J."/>
            <person name="Ruiz-Trillo I."/>
            <person name="Lander E."/>
            <person name="Nusbaum C."/>
        </authorList>
    </citation>
    <scope>NUCLEOTIDE SEQUENCE [LARGE SCALE GENOMIC DNA]</scope>
    <source>
        <strain evidence="4">ATCC 38327</strain>
    </source>
</reference>
<protein>
    <submittedName>
        <fullName evidence="3">Uncharacterized protein</fullName>
    </submittedName>
</protein>
<dbReference type="AlphaFoldDB" id="A0A0L0T958"/>
<organism evidence="3 4">
    <name type="scientific">Allomyces macrogynus (strain ATCC 38327)</name>
    <name type="common">Allomyces javanicus var. macrogynus</name>
    <dbReference type="NCBI Taxonomy" id="578462"/>
    <lineage>
        <taxon>Eukaryota</taxon>
        <taxon>Fungi</taxon>
        <taxon>Fungi incertae sedis</taxon>
        <taxon>Blastocladiomycota</taxon>
        <taxon>Blastocladiomycetes</taxon>
        <taxon>Blastocladiales</taxon>
        <taxon>Blastocladiaceae</taxon>
        <taxon>Allomyces</taxon>
    </lineage>
</organism>